<dbReference type="InterPro" id="IPR039262">
    <property type="entry name" value="DTWD2/TAPT"/>
</dbReference>
<feature type="region of interest" description="Disordered" evidence="6">
    <location>
        <begin position="185"/>
        <end position="207"/>
    </location>
</feature>
<dbReference type="Proteomes" id="UP001370348">
    <property type="component" value="Chromosome"/>
</dbReference>
<accession>A0ABZ2M175</accession>
<protein>
    <recommendedName>
        <fullName evidence="1">tRNA-uridine aminocarboxypropyltransferase</fullName>
        <ecNumber evidence="1">2.5.1.25</ecNumber>
    </recommendedName>
</protein>
<evidence type="ECO:0000256" key="5">
    <source>
        <dbReference type="ARBA" id="ARBA00034489"/>
    </source>
</evidence>
<dbReference type="EMBL" id="CP089984">
    <property type="protein sequence ID" value="WXB15120.1"/>
    <property type="molecule type" value="Genomic_DNA"/>
</dbReference>
<evidence type="ECO:0000259" key="7">
    <source>
        <dbReference type="SMART" id="SM01144"/>
    </source>
</evidence>
<dbReference type="PANTHER" id="PTHR21392:SF0">
    <property type="entry name" value="TRNA-URIDINE AMINOCARBOXYPROPYLTRANSFERASE 2"/>
    <property type="match status" value="1"/>
</dbReference>
<feature type="domain" description="DTW" evidence="7">
    <location>
        <begin position="1"/>
        <end position="178"/>
    </location>
</feature>
<dbReference type="SMART" id="SM01144">
    <property type="entry name" value="DTW"/>
    <property type="match status" value="1"/>
</dbReference>
<reference evidence="8 9" key="1">
    <citation type="submission" date="2021-12" db="EMBL/GenBank/DDBJ databases">
        <title>Discovery of the Pendulisporaceae a myxobacterial family with distinct sporulation behavior and unique specialized metabolism.</title>
        <authorList>
            <person name="Garcia R."/>
            <person name="Popoff A."/>
            <person name="Bader C.D."/>
            <person name="Loehr J."/>
            <person name="Walesch S."/>
            <person name="Walt C."/>
            <person name="Boldt J."/>
            <person name="Bunk B."/>
            <person name="Haeckl F.J.F.P.J."/>
            <person name="Gunesch A.P."/>
            <person name="Birkelbach J."/>
            <person name="Nuebel U."/>
            <person name="Pietschmann T."/>
            <person name="Bach T."/>
            <person name="Mueller R."/>
        </authorList>
    </citation>
    <scope>NUCLEOTIDE SEQUENCE [LARGE SCALE GENOMIC DNA]</scope>
    <source>
        <strain evidence="8 9">MSr11954</strain>
    </source>
</reference>
<keyword evidence="2" id="KW-0808">Transferase</keyword>
<dbReference type="InterPro" id="IPR005636">
    <property type="entry name" value="DTW"/>
</dbReference>
<proteinExistence type="inferred from homology"/>
<evidence type="ECO:0000256" key="1">
    <source>
        <dbReference type="ARBA" id="ARBA00012386"/>
    </source>
</evidence>
<evidence type="ECO:0000256" key="6">
    <source>
        <dbReference type="SAM" id="MobiDB-lite"/>
    </source>
</evidence>
<keyword evidence="3" id="KW-0949">S-adenosyl-L-methionine</keyword>
<dbReference type="EC" id="2.5.1.25" evidence="1"/>
<comment type="similarity">
    <text evidence="5">Belongs to the TDD superfamily. DTWD2 family.</text>
</comment>
<evidence type="ECO:0000313" key="8">
    <source>
        <dbReference type="EMBL" id="WXB15120.1"/>
    </source>
</evidence>
<feature type="compositionally biased region" description="Basic and acidic residues" evidence="6">
    <location>
        <begin position="194"/>
        <end position="207"/>
    </location>
</feature>
<evidence type="ECO:0000256" key="4">
    <source>
        <dbReference type="ARBA" id="ARBA00022694"/>
    </source>
</evidence>
<sequence length="207" mass="22787">MHASLCVCALIPHPRLETRTRLLLVIHRLEDRKTTNTGRLAAECLTNSAVVVRGHASQPDPSIAWDPSSQPVLLFPHEGAVPLTHFVHRDVTLIVPDGTWRQASKVRQRVPGLAAIPCATLPPDAPSVYRLRSEAHEQGLATLEAIARAFGILEGLHVRHAMERVFRAMVERTLWARGSMETEDVADGIPSGVMRHDPRSGEPRIPA</sequence>
<organism evidence="8 9">
    <name type="scientific">Pendulispora albinea</name>
    <dbReference type="NCBI Taxonomy" id="2741071"/>
    <lineage>
        <taxon>Bacteria</taxon>
        <taxon>Pseudomonadati</taxon>
        <taxon>Myxococcota</taxon>
        <taxon>Myxococcia</taxon>
        <taxon>Myxococcales</taxon>
        <taxon>Sorangiineae</taxon>
        <taxon>Pendulisporaceae</taxon>
        <taxon>Pendulispora</taxon>
    </lineage>
</organism>
<evidence type="ECO:0000256" key="3">
    <source>
        <dbReference type="ARBA" id="ARBA00022691"/>
    </source>
</evidence>
<dbReference type="PANTHER" id="PTHR21392">
    <property type="entry name" value="TRNA-URIDINE AMINOCARBOXYPROPYLTRANSFERASE 2"/>
    <property type="match status" value="1"/>
</dbReference>
<keyword evidence="4" id="KW-0819">tRNA processing</keyword>
<evidence type="ECO:0000256" key="2">
    <source>
        <dbReference type="ARBA" id="ARBA00022679"/>
    </source>
</evidence>
<name>A0ABZ2M175_9BACT</name>
<gene>
    <name evidence="8" type="ORF">LZC94_45790</name>
</gene>
<keyword evidence="9" id="KW-1185">Reference proteome</keyword>
<evidence type="ECO:0000313" key="9">
    <source>
        <dbReference type="Proteomes" id="UP001370348"/>
    </source>
</evidence>
<dbReference type="Pfam" id="PF03942">
    <property type="entry name" value="DTW"/>
    <property type="match status" value="1"/>
</dbReference>